<reference evidence="2 3" key="1">
    <citation type="journal article" date="2005" name="DNA Res.">
        <title>Complete genome sequence of the facultative anaerobic magnetotactic bacterium Magnetospirillum sp. strain AMB-1.</title>
        <authorList>
            <person name="Matsunaga T."/>
            <person name="Okamura Y."/>
            <person name="Fukuda Y."/>
            <person name="Wahyudi A.T."/>
            <person name="Murase Y."/>
            <person name="Takeyama H."/>
        </authorList>
    </citation>
    <scope>NUCLEOTIDE SEQUENCE [LARGE SCALE GENOMIC DNA]</scope>
    <source>
        <strain evidence="3">ATCC 700264 / AMB-1</strain>
    </source>
</reference>
<keyword evidence="1" id="KW-1133">Transmembrane helix</keyword>
<keyword evidence="1" id="KW-0472">Membrane</keyword>
<evidence type="ECO:0000313" key="2">
    <source>
        <dbReference type="EMBL" id="BAE49370.1"/>
    </source>
</evidence>
<feature type="transmembrane region" description="Helical" evidence="1">
    <location>
        <begin position="107"/>
        <end position="125"/>
    </location>
</feature>
<keyword evidence="3" id="KW-1185">Reference proteome</keyword>
<proteinExistence type="predicted"/>
<accession>Q2W9V5</accession>
<dbReference type="EMBL" id="AP007255">
    <property type="protein sequence ID" value="BAE49370.1"/>
    <property type="molecule type" value="Genomic_DNA"/>
</dbReference>
<organism evidence="2 3">
    <name type="scientific">Paramagnetospirillum magneticum (strain ATCC 700264 / AMB-1)</name>
    <name type="common">Magnetospirillum magneticum</name>
    <dbReference type="NCBI Taxonomy" id="342108"/>
    <lineage>
        <taxon>Bacteria</taxon>
        <taxon>Pseudomonadati</taxon>
        <taxon>Pseudomonadota</taxon>
        <taxon>Alphaproteobacteria</taxon>
        <taxon>Rhodospirillales</taxon>
        <taxon>Magnetospirillaceae</taxon>
        <taxon>Paramagnetospirillum</taxon>
    </lineage>
</organism>
<name>Q2W9V5_PARM1</name>
<protein>
    <submittedName>
        <fullName evidence="2">Uncharacterized protein</fullName>
    </submittedName>
</protein>
<feature type="transmembrane region" description="Helical" evidence="1">
    <location>
        <begin position="131"/>
        <end position="151"/>
    </location>
</feature>
<dbReference type="KEGG" id="mag:amb0566"/>
<dbReference type="Proteomes" id="UP000007058">
    <property type="component" value="Chromosome"/>
</dbReference>
<keyword evidence="1" id="KW-0812">Transmembrane</keyword>
<dbReference type="AlphaFoldDB" id="Q2W9V5"/>
<dbReference type="HOGENOM" id="CLU_1545781_0_0_5"/>
<gene>
    <name evidence="2" type="ordered locus">amb0566</name>
</gene>
<evidence type="ECO:0000256" key="1">
    <source>
        <dbReference type="SAM" id="Phobius"/>
    </source>
</evidence>
<dbReference type="STRING" id="342108.amb0566"/>
<evidence type="ECO:0000313" key="3">
    <source>
        <dbReference type="Proteomes" id="UP000007058"/>
    </source>
</evidence>
<sequence>MSSISRGAPGLMVSELLRPDSEFSRAVYKEIRPAIPRAQWPMDALRATFTPSSDGLALIASFEGLPPAYAAVAAHAVLRAKVDMVLVSPVAALASAVVYMRRWRDTFLYALLPCLFAIPLMAPLGDGAMRASIVLFAMNSAALLVTHARLLQRRAKLQQGRFIAEIPTPGLRIKVPQGTPLHPQS</sequence>